<dbReference type="GO" id="GO:2000134">
    <property type="term" value="P:negative regulation of G1/S transition of mitotic cell cycle"/>
    <property type="evidence" value="ECO:0007669"/>
    <property type="project" value="TreeGrafter"/>
</dbReference>
<feature type="region of interest" description="Disordered" evidence="1">
    <location>
        <begin position="662"/>
        <end position="734"/>
    </location>
</feature>
<evidence type="ECO:0000259" key="2">
    <source>
        <dbReference type="SMART" id="SM01368"/>
    </source>
</evidence>
<feature type="compositionally biased region" description="Polar residues" evidence="1">
    <location>
        <begin position="351"/>
        <end position="362"/>
    </location>
</feature>
<dbReference type="Proteomes" id="UP000198406">
    <property type="component" value="Unassembled WGS sequence"/>
</dbReference>
<gene>
    <name evidence="3" type="ORF">FisN_27Hh117</name>
</gene>
<dbReference type="GO" id="GO:0005634">
    <property type="term" value="C:nucleus"/>
    <property type="evidence" value="ECO:0007669"/>
    <property type="project" value="InterPro"/>
</dbReference>
<feature type="compositionally biased region" description="Basic and acidic residues" evidence="1">
    <location>
        <begin position="667"/>
        <end position="676"/>
    </location>
</feature>
<protein>
    <submittedName>
        <fullName evidence="3">Retinoblastoma-associated protein</fullName>
    </submittedName>
</protein>
<dbReference type="EMBL" id="BDSP01000271">
    <property type="protein sequence ID" value="GAX28234.1"/>
    <property type="molecule type" value="Genomic_DNA"/>
</dbReference>
<dbReference type="GO" id="GO:0005667">
    <property type="term" value="C:transcription regulator complex"/>
    <property type="evidence" value="ECO:0007669"/>
    <property type="project" value="TreeGrafter"/>
</dbReference>
<feature type="compositionally biased region" description="Polar residues" evidence="1">
    <location>
        <begin position="706"/>
        <end position="719"/>
    </location>
</feature>
<proteinExistence type="predicted"/>
<dbReference type="Pfam" id="PF01857">
    <property type="entry name" value="RB_B"/>
    <property type="match status" value="1"/>
</dbReference>
<feature type="domain" description="Retinoblastoma-associated protein A-box" evidence="2">
    <location>
        <begin position="776"/>
        <end position="1003"/>
    </location>
</feature>
<dbReference type="GO" id="GO:0000785">
    <property type="term" value="C:chromatin"/>
    <property type="evidence" value="ECO:0007669"/>
    <property type="project" value="TreeGrafter"/>
</dbReference>
<feature type="region of interest" description="Disordered" evidence="1">
    <location>
        <begin position="305"/>
        <end position="365"/>
    </location>
</feature>
<comment type="caution">
    <text evidence="3">The sequence shown here is derived from an EMBL/GenBank/DDBJ whole genome shotgun (WGS) entry which is preliminary data.</text>
</comment>
<dbReference type="Pfam" id="PF01858">
    <property type="entry name" value="RB_A"/>
    <property type="match status" value="1"/>
</dbReference>
<dbReference type="InterPro" id="IPR002719">
    <property type="entry name" value="RB_B"/>
</dbReference>
<dbReference type="SUPFAM" id="SSF47954">
    <property type="entry name" value="Cyclin-like"/>
    <property type="match status" value="2"/>
</dbReference>
<keyword evidence="4" id="KW-1185">Reference proteome</keyword>
<dbReference type="PANTHER" id="PTHR13742:SF17">
    <property type="entry name" value="RE32990P-RELATED"/>
    <property type="match status" value="1"/>
</dbReference>
<evidence type="ECO:0000256" key="1">
    <source>
        <dbReference type="SAM" id="MobiDB-lite"/>
    </source>
</evidence>
<accession>A0A1Z5KPI9</accession>
<reference evidence="3 4" key="1">
    <citation type="journal article" date="2015" name="Plant Cell">
        <title>Oil accumulation by the oleaginous diatom Fistulifera solaris as revealed by the genome and transcriptome.</title>
        <authorList>
            <person name="Tanaka T."/>
            <person name="Maeda Y."/>
            <person name="Veluchamy A."/>
            <person name="Tanaka M."/>
            <person name="Abida H."/>
            <person name="Marechal E."/>
            <person name="Bowler C."/>
            <person name="Muto M."/>
            <person name="Sunaga Y."/>
            <person name="Tanaka M."/>
            <person name="Yoshino T."/>
            <person name="Taniguchi T."/>
            <person name="Fukuda Y."/>
            <person name="Nemoto M."/>
            <person name="Matsumoto M."/>
            <person name="Wong P.S."/>
            <person name="Aburatani S."/>
            <person name="Fujibuchi W."/>
        </authorList>
    </citation>
    <scope>NUCLEOTIDE SEQUENCE [LARGE SCALE GENOMIC DNA]</scope>
    <source>
        <strain evidence="3 4">JPCC DA0580</strain>
    </source>
</reference>
<dbReference type="Gene3D" id="1.10.472.10">
    <property type="entry name" value="Cyclin-like"/>
    <property type="match status" value="2"/>
</dbReference>
<dbReference type="PANTHER" id="PTHR13742">
    <property type="entry name" value="RETINOBLASTOMA-ASSOCIATED PROTEIN RB -RELATED"/>
    <property type="match status" value="1"/>
</dbReference>
<organism evidence="3 4">
    <name type="scientific">Fistulifera solaris</name>
    <name type="common">Oleaginous diatom</name>
    <dbReference type="NCBI Taxonomy" id="1519565"/>
    <lineage>
        <taxon>Eukaryota</taxon>
        <taxon>Sar</taxon>
        <taxon>Stramenopiles</taxon>
        <taxon>Ochrophyta</taxon>
        <taxon>Bacillariophyta</taxon>
        <taxon>Bacillariophyceae</taxon>
        <taxon>Bacillariophycidae</taxon>
        <taxon>Naviculales</taxon>
        <taxon>Naviculaceae</taxon>
        <taxon>Fistulifera</taxon>
    </lineage>
</organism>
<dbReference type="GO" id="GO:0030154">
    <property type="term" value="P:cell differentiation"/>
    <property type="evidence" value="ECO:0007669"/>
    <property type="project" value="TreeGrafter"/>
</dbReference>
<evidence type="ECO:0000313" key="4">
    <source>
        <dbReference type="Proteomes" id="UP000198406"/>
    </source>
</evidence>
<sequence>MIASLITELDKPNGLYTWLVLHGETNSLTRYVALSRTFCQEKRPLPNLMPDVLEKLVTTQENLISLYDLWCCFWNTYERIQDNELWLNSVERHPFVILFNSSMRPGLRFTSVAWKVVVKIRSKHPTLDPWMLSLAAFSLLLRAMKSHSASYEQWNRLCETRFENSVDDYLVKKLYESECRCWEAPLDPPQGFTPESITSFVAEFITHVFPAKKGKNDKGEPSLANNITQWLDKYENNTENLNPMILMAEYVKYMKNRKGLNPFVFLAKPSDDLIQEATSSFDANASQAPEKETPALQGTDVRESLKELDTSTSPQPHEEEGSDDDANGIGFDEESGGDISMRHEDDDVDEMSTTSQPTPQNDDQVEGASRLIAMLITEVDKPNGLYTWLLQFGEQYSLTDFVALSTTFCQEKSPLQDSTPVLLQSLVATKENLDSLHRLWCCFWNTYDRIRDDPLWKEAIEPHPLLTDLDKTSSPGMKFLTVAWKIAVKLRERNSKLDPWILSLAAMSLLLEGMNSHLASYQEWVEFRSARFSDSHDAYLLSKLYQSNRRCKDYPLDPPPGFIPDLVSSLVKTVINTQVFDGLTSKTTLAEAIIIWFERLGNRWENLDPTTLMTEYVKFIENGKGLNPFVFLAKSSDMFLSQRKKTGSQVLLPVVGTGPLASQGLASKEHRTEGRAFDASPSRNEEDISDEGMGNALNDEADDDASVQQNDENDNTNGNSDKHPANDGEDNADGAKKRKLYQDASRSQRLSTAMALVVQELSKMNQGLPDSAAQVHSISDSMELNEWTVSLLVVDHVAPSSRLVRYLDEASPKQWTKELIPTLNRALLRFSQENLVEKATRTAPVSVSKSDGVVQIHGSVTDDKIMSKAVILLYYHALEAILTSESERLKITSHPQIVMYSVFHKALLACCMWCVTKAIGATQKLRSSPCLQALSIQSTLRVCDSNPYDFLKVSESFLRVLCLGTSNLKLGSPLPQKLPRLLHRDLQSMEVTILDSLLWSTSILNGTAGSLPEQIEDFVSKSNENVTLWPPEILAPTLREESSESGNNIAYPTPEHEDFAEYRCVNFLIRSVVKLSFSRFEDICGLLKVPAQYPLVTHAWVAFRHLLRHHVEMLFDRHVDQWILCCLYGVAKVLSYPLTFAEIIEAYIKSRGPIVGDVTCQHILRYIRMDNTSHDLTTGDVIALYNHVWVPSMKSYLMESASLRESAKKVKELLRAKEVAMADEPVDEQ</sequence>
<feature type="region of interest" description="Disordered" evidence="1">
    <location>
        <begin position="281"/>
        <end position="300"/>
    </location>
</feature>
<dbReference type="CDD" id="cd20548">
    <property type="entry name" value="CYCLIN_RB-like"/>
    <property type="match status" value="1"/>
</dbReference>
<dbReference type="GO" id="GO:0006357">
    <property type="term" value="P:regulation of transcription by RNA polymerase II"/>
    <property type="evidence" value="ECO:0007669"/>
    <property type="project" value="InterPro"/>
</dbReference>
<dbReference type="InterPro" id="IPR002720">
    <property type="entry name" value="RB_A"/>
</dbReference>
<dbReference type="OrthoDB" id="844594at2759"/>
<dbReference type="InterPro" id="IPR028309">
    <property type="entry name" value="RB_fam"/>
</dbReference>
<dbReference type="AlphaFoldDB" id="A0A1Z5KPI9"/>
<evidence type="ECO:0000313" key="3">
    <source>
        <dbReference type="EMBL" id="GAX28234.1"/>
    </source>
</evidence>
<dbReference type="InParanoid" id="A0A1Z5KPI9"/>
<dbReference type="InterPro" id="IPR036915">
    <property type="entry name" value="Cyclin-like_sf"/>
</dbReference>
<feature type="compositionally biased region" description="Acidic residues" evidence="1">
    <location>
        <begin position="320"/>
        <end position="336"/>
    </location>
</feature>
<name>A0A1Z5KPI9_FISSO</name>
<dbReference type="SMART" id="SM01368">
    <property type="entry name" value="RB_A"/>
    <property type="match status" value="1"/>
</dbReference>
<dbReference type="GO" id="GO:0000977">
    <property type="term" value="F:RNA polymerase II transcription regulatory region sequence-specific DNA binding"/>
    <property type="evidence" value="ECO:0007669"/>
    <property type="project" value="TreeGrafter"/>
</dbReference>